<dbReference type="SUPFAM" id="SSF48452">
    <property type="entry name" value="TPR-like"/>
    <property type="match status" value="1"/>
</dbReference>
<dbReference type="PANTHER" id="PTHR45586:SF1">
    <property type="entry name" value="LIPOPOLYSACCHARIDE ASSEMBLY PROTEIN B"/>
    <property type="match status" value="1"/>
</dbReference>
<dbReference type="PROSITE" id="PS51257">
    <property type="entry name" value="PROKAR_LIPOPROTEIN"/>
    <property type="match status" value="1"/>
</dbReference>
<evidence type="ECO:0000313" key="4">
    <source>
        <dbReference type="EMBL" id="NMQ04469.1"/>
    </source>
</evidence>
<keyword evidence="1" id="KW-0677">Repeat</keyword>
<keyword evidence="2 3" id="KW-0802">TPR repeat</keyword>
<protein>
    <submittedName>
        <fullName evidence="4">Tetratricopeptide repeat protein</fullName>
    </submittedName>
</protein>
<dbReference type="Pfam" id="PF13174">
    <property type="entry name" value="TPR_6"/>
    <property type="match status" value="1"/>
</dbReference>
<comment type="caution">
    <text evidence="4">The sequence shown here is derived from an EMBL/GenBank/DDBJ whole genome shotgun (WGS) entry which is preliminary data.</text>
</comment>
<dbReference type="PANTHER" id="PTHR45586">
    <property type="entry name" value="TPR REPEAT-CONTAINING PROTEIN PA4667"/>
    <property type="match status" value="1"/>
</dbReference>
<evidence type="ECO:0000256" key="3">
    <source>
        <dbReference type="PROSITE-ProRule" id="PRU00339"/>
    </source>
</evidence>
<dbReference type="Gene3D" id="1.25.40.10">
    <property type="entry name" value="Tetratricopeptide repeat domain"/>
    <property type="match status" value="2"/>
</dbReference>
<dbReference type="PROSITE" id="PS50005">
    <property type="entry name" value="TPR"/>
    <property type="match status" value="3"/>
</dbReference>
<organism evidence="4 5">
    <name type="scientific">Candidatus Accumulibacter contiguus</name>
    <dbReference type="NCBI Taxonomy" id="2954381"/>
    <lineage>
        <taxon>Bacteria</taxon>
        <taxon>Pseudomonadati</taxon>
        <taxon>Pseudomonadota</taxon>
        <taxon>Betaproteobacteria</taxon>
        <taxon>Candidatus Accumulibacter</taxon>
    </lineage>
</organism>
<evidence type="ECO:0000313" key="5">
    <source>
        <dbReference type="Proteomes" id="UP000886469"/>
    </source>
</evidence>
<dbReference type="InterPro" id="IPR019734">
    <property type="entry name" value="TPR_rpt"/>
</dbReference>
<reference evidence="4" key="1">
    <citation type="submission" date="2019-03" db="EMBL/GenBank/DDBJ databases">
        <title>Metabolic reconstructions from genomes of highly enriched 'Candidatus Accumulibacter' and 'Candidatus Competibacter' bioreactor populations.</title>
        <authorList>
            <person name="Annavajhala M.K."/>
            <person name="Welles L."/>
            <person name="Abbas B."/>
            <person name="Sorokin D."/>
            <person name="Park H."/>
            <person name="Van Loosdrecht M."/>
            <person name="Chandran K."/>
        </authorList>
    </citation>
    <scope>NUCLEOTIDE SEQUENCE</scope>
    <source>
        <strain evidence="4">SBR_L</strain>
    </source>
</reference>
<dbReference type="Pfam" id="PF00515">
    <property type="entry name" value="TPR_1"/>
    <property type="match status" value="1"/>
</dbReference>
<gene>
    <name evidence="4" type="ORF">E4Q08_03945</name>
</gene>
<evidence type="ECO:0000256" key="2">
    <source>
        <dbReference type="ARBA" id="ARBA00022803"/>
    </source>
</evidence>
<dbReference type="Proteomes" id="UP000886469">
    <property type="component" value="Unassembled WGS sequence"/>
</dbReference>
<feature type="repeat" description="TPR" evidence="3">
    <location>
        <begin position="179"/>
        <end position="212"/>
    </location>
</feature>
<dbReference type="SMART" id="SM00028">
    <property type="entry name" value="TPR"/>
    <property type="match status" value="5"/>
</dbReference>
<dbReference type="InterPro" id="IPR011990">
    <property type="entry name" value="TPR-like_helical_dom_sf"/>
</dbReference>
<dbReference type="PROSITE" id="PS50293">
    <property type="entry name" value="TPR_REGION"/>
    <property type="match status" value="2"/>
</dbReference>
<accession>A0ABX1T5Q6</accession>
<sequence length="372" mass="41961">MVNRIAGMASGAVLLSCRLPKRWRMQLTCPRLFGLHSRQESPTMKCSLCQERKGKRVCKIKAAQLICPTCCASLRTEVCEGCSYYGPCLAYQREKQLNHKKDFLVEILPEIDERCDVALELAEKGKLAQAMAILEELRQQHPNYHMVIYGIGACHALRGDLDEAIHCFERAVEIFPLLAQAHYNLGTAYMQKVDFQKAVSAYENAIAVDRRDGEVGRLARKHLDELEVLVRSHSGISLAQYLNNSRTFDKAFAALRDGQYPLSIELFEQVLKVDKNHVQSYGNMGLAYASLGNRQKALECLDKAIELDPEYEPAIINRQAVVRIPDGQALRIPELLEISYYRDVIERQESSTNRLSAKGGISLDDKRSTEPS</sequence>
<feature type="repeat" description="TPR" evidence="3">
    <location>
        <begin position="278"/>
        <end position="311"/>
    </location>
</feature>
<evidence type="ECO:0000256" key="1">
    <source>
        <dbReference type="ARBA" id="ARBA00022737"/>
    </source>
</evidence>
<dbReference type="Pfam" id="PF13424">
    <property type="entry name" value="TPR_12"/>
    <property type="match status" value="1"/>
</dbReference>
<proteinExistence type="predicted"/>
<feature type="repeat" description="TPR" evidence="3">
    <location>
        <begin position="145"/>
        <end position="178"/>
    </location>
</feature>
<name>A0ABX1T5Q6_9PROT</name>
<keyword evidence="5" id="KW-1185">Reference proteome</keyword>
<dbReference type="EMBL" id="SPMX01000007">
    <property type="protein sequence ID" value="NMQ04469.1"/>
    <property type="molecule type" value="Genomic_DNA"/>
</dbReference>
<dbReference type="InterPro" id="IPR051012">
    <property type="entry name" value="CellSynth/LPSAsmb/PSIAsmb"/>
</dbReference>